<keyword evidence="1" id="KW-0645">Protease</keyword>
<dbReference type="PANTHER" id="PTHR42648">
    <property type="entry name" value="TRANSPOSASE, PUTATIVE-RELATED"/>
    <property type="match status" value="1"/>
</dbReference>
<reference evidence="6" key="2">
    <citation type="submission" date="2022-01" db="EMBL/GenBank/DDBJ databases">
        <authorList>
            <person name="Yamashiro T."/>
            <person name="Shiraishi A."/>
            <person name="Satake H."/>
            <person name="Nakayama K."/>
        </authorList>
    </citation>
    <scope>NUCLEOTIDE SEQUENCE</scope>
</reference>
<dbReference type="PROSITE" id="PS50994">
    <property type="entry name" value="INTEGRASE"/>
    <property type="match status" value="1"/>
</dbReference>
<dbReference type="Pfam" id="PF00665">
    <property type="entry name" value="rve"/>
    <property type="match status" value="1"/>
</dbReference>
<feature type="compositionally biased region" description="Acidic residues" evidence="4">
    <location>
        <begin position="224"/>
        <end position="236"/>
    </location>
</feature>
<sequence>MGDENHIRTLGDYSKPSHDGYRNTIELLIGNNVVPLRFDTIQLVQSGCSFYGLRSEDPNQHLKDFLKLVDSLDLEDEKRERTRMRDPLSHVVSYTVMLDLEDSTITYTAVSSPFEDGSDIGSPGVDGPPIMPKDPYAYIMAAYQVSPSPDYIPGPEVPPLPDYIPGLEEDEILPDEEQPLPVAASPTANSPGYVPESDPKEEPEEDDEDPEEDLIDYLAHRDNDDDEDKDKDEEEEHPALADSVPPVHRMTARISIRDEPSISLPPREEVERLLALTTPPPSPLTPLSSPLLHIPSPPFPTSPPASPIRPLGYWAAMIRLRAETPSTSHPLPLPTSSPPLQLLSSDHRTDRPEITLQPQKRLGIDLGPRYEIGESSATATTRPIGGRREDYGFFGTMDTKIRRRRAKEVGYGIRDVWINPREAIEEDIYAVIEDTQDRQTQIYQNVKTLFDDSQYHYETARLLDQEALVSREAWVGSIEADYQRQVQLAEALKLLKGLQTQMIEFQRQHGPAKGDGWQWRWSVVAAAAAAVGGGAEVRDEGGDDVVKVSVVVMLVWQRLWRVTELTAVQEQDTQDIYAMIEDTQDRQTQIYQSVETLFNDTKENSGAKEGTFSISNVEQNLELGIEHGKNVDGQPTEEKPKRNRFKYDSTGSYAVNLPEDNASKRAKEAWEVLKQEFQGDVKVRAIKLQTLRRDYENTKMKENESLNDYSSRLTDLINQMKSYGDEIEDHRIFEKILIKLLSSLKSYEQRMTRHSGKAIESAFQSSLQGDKRPQSNFGRGSSSRGGHGGRNFRGRERRQSYGRGRGNFDKRSFGDGHSYKCSIFKKDNHEEKDCWHKGKYKCTNYDQFGHLEKFYRQKNQQANFLEEKQEDGNVFFCHSANIERSDTWFLDSGCSNHMTGDESILVDIDTAGNSQVKMGNEAVVQSISFPITFRYEEHTALKATTTYEALLWHRTLGYLNFQSLNLLHRKNMVGGLPQIHKIEVVCEGCALGKHHRKPFPKGVAWRAKDILELVHTDLCGPMRNPSHANNLYFIIFINDFSRLTWVYFMKEKSQFFGIFKKFENFVEKQTRIFIKILRSDQGKEYNSKEFDKFCEDESMHRQLTTRYIPRQNGVVKRKNHTVVEMAKSMMHEKGLPKSFWAEAVYTAIYLLNRSPTKALDNKTPLEAWNGRKPSVRHLKVFGCVCYSQIPKQKRYKLDETSEKCIFVGYSSKLKAYRLYSLKTKNVIVSRDVIFDENSSWNWEEEKKEGTSFSTNNMQDEAHVESDENQPSHDEVPNEEPDEESQSPPPRKFRSLAEIYNANFCHVEPDCFEEAIKEESWKKAMEDEIQVIEKNNTWELTDRPSYKDVIGVKWVYKIKYNADGSVQRNKARLVTKGYSQQLGIDYDETFARVAQMDTVRAIISLASMESNLLQV</sequence>
<dbReference type="Proteomes" id="UP001151760">
    <property type="component" value="Unassembled WGS sequence"/>
</dbReference>
<dbReference type="InterPro" id="IPR054722">
    <property type="entry name" value="PolX-like_BBD"/>
</dbReference>
<keyword evidence="2" id="KW-0479">Metal-binding</keyword>
<dbReference type="Pfam" id="PF25597">
    <property type="entry name" value="SH3_retrovirus"/>
    <property type="match status" value="1"/>
</dbReference>
<dbReference type="Pfam" id="PF07727">
    <property type="entry name" value="RVT_2"/>
    <property type="match status" value="1"/>
</dbReference>
<dbReference type="InterPro" id="IPR013103">
    <property type="entry name" value="RVT_2"/>
</dbReference>
<evidence type="ECO:0000256" key="4">
    <source>
        <dbReference type="SAM" id="MobiDB-lite"/>
    </source>
</evidence>
<keyword evidence="7" id="KW-1185">Reference proteome</keyword>
<feature type="region of interest" description="Disordered" evidence="4">
    <location>
        <begin position="180"/>
        <end position="245"/>
    </location>
</feature>
<comment type="caution">
    <text evidence="6">The sequence shown here is derived from an EMBL/GenBank/DDBJ whole genome shotgun (WGS) entry which is preliminary data.</text>
</comment>
<keyword evidence="3" id="KW-0378">Hydrolase</keyword>
<accession>A0ABQ5ETI7</accession>
<gene>
    <name evidence="6" type="ORF">Tco_0989147</name>
</gene>
<organism evidence="6 7">
    <name type="scientific">Tanacetum coccineum</name>
    <dbReference type="NCBI Taxonomy" id="301880"/>
    <lineage>
        <taxon>Eukaryota</taxon>
        <taxon>Viridiplantae</taxon>
        <taxon>Streptophyta</taxon>
        <taxon>Embryophyta</taxon>
        <taxon>Tracheophyta</taxon>
        <taxon>Spermatophyta</taxon>
        <taxon>Magnoliopsida</taxon>
        <taxon>eudicotyledons</taxon>
        <taxon>Gunneridae</taxon>
        <taxon>Pentapetalae</taxon>
        <taxon>asterids</taxon>
        <taxon>campanulids</taxon>
        <taxon>Asterales</taxon>
        <taxon>Asteraceae</taxon>
        <taxon>Asteroideae</taxon>
        <taxon>Anthemideae</taxon>
        <taxon>Anthemidinae</taxon>
        <taxon>Tanacetum</taxon>
    </lineage>
</organism>
<evidence type="ECO:0000256" key="3">
    <source>
        <dbReference type="ARBA" id="ARBA00022801"/>
    </source>
</evidence>
<reference evidence="6" key="1">
    <citation type="journal article" date="2022" name="Int. J. Mol. Sci.">
        <title>Draft Genome of Tanacetum Coccineum: Genomic Comparison of Closely Related Tanacetum-Family Plants.</title>
        <authorList>
            <person name="Yamashiro T."/>
            <person name="Shiraishi A."/>
            <person name="Nakayama K."/>
            <person name="Satake H."/>
        </authorList>
    </citation>
    <scope>NUCLEOTIDE SEQUENCE</scope>
</reference>
<feature type="region of interest" description="Disordered" evidence="4">
    <location>
        <begin position="1261"/>
        <end position="1290"/>
    </location>
</feature>
<evidence type="ECO:0000313" key="6">
    <source>
        <dbReference type="EMBL" id="GJT54093.1"/>
    </source>
</evidence>
<protein>
    <submittedName>
        <fullName evidence="6">Retrovirus-related pol polyprotein from transposon TNT 1-94</fullName>
    </submittedName>
</protein>
<evidence type="ECO:0000313" key="7">
    <source>
        <dbReference type="Proteomes" id="UP001151760"/>
    </source>
</evidence>
<feature type="compositionally biased region" description="Acidic residues" evidence="4">
    <location>
        <begin position="199"/>
        <end position="215"/>
    </location>
</feature>
<dbReference type="PANTHER" id="PTHR42648:SF18">
    <property type="entry name" value="RETROTRANSPOSON, UNCLASSIFIED-LIKE PROTEIN"/>
    <property type="match status" value="1"/>
</dbReference>
<feature type="region of interest" description="Disordered" evidence="4">
    <location>
        <begin position="759"/>
        <end position="807"/>
    </location>
</feature>
<feature type="domain" description="Integrase catalytic" evidence="5">
    <location>
        <begin position="996"/>
        <end position="1172"/>
    </location>
</feature>
<dbReference type="Pfam" id="PF13976">
    <property type="entry name" value="gag_pre-integrs"/>
    <property type="match status" value="1"/>
</dbReference>
<name>A0ABQ5ETI7_9ASTR</name>
<dbReference type="InterPro" id="IPR036397">
    <property type="entry name" value="RNaseH_sf"/>
</dbReference>
<dbReference type="InterPro" id="IPR039537">
    <property type="entry name" value="Retrotran_Ty1/copia-like"/>
</dbReference>
<proteinExistence type="predicted"/>
<dbReference type="InterPro" id="IPR001584">
    <property type="entry name" value="Integrase_cat-core"/>
</dbReference>
<dbReference type="InterPro" id="IPR025724">
    <property type="entry name" value="GAG-pre-integrase_dom"/>
</dbReference>
<dbReference type="EMBL" id="BQNB010016643">
    <property type="protein sequence ID" value="GJT54093.1"/>
    <property type="molecule type" value="Genomic_DNA"/>
</dbReference>
<feature type="compositionally biased region" description="Basic and acidic residues" evidence="4">
    <location>
        <begin position="1261"/>
        <end position="1275"/>
    </location>
</feature>
<dbReference type="Pfam" id="PF22936">
    <property type="entry name" value="Pol_BBD"/>
    <property type="match status" value="1"/>
</dbReference>
<dbReference type="Pfam" id="PF14223">
    <property type="entry name" value="Retrotran_gag_2"/>
    <property type="match status" value="1"/>
</dbReference>
<dbReference type="SUPFAM" id="SSF53098">
    <property type="entry name" value="Ribonuclease H-like"/>
    <property type="match status" value="1"/>
</dbReference>
<evidence type="ECO:0000256" key="1">
    <source>
        <dbReference type="ARBA" id="ARBA00022670"/>
    </source>
</evidence>
<evidence type="ECO:0000256" key="2">
    <source>
        <dbReference type="ARBA" id="ARBA00022723"/>
    </source>
</evidence>
<dbReference type="InterPro" id="IPR057670">
    <property type="entry name" value="SH3_retrovirus"/>
</dbReference>
<evidence type="ECO:0000259" key="5">
    <source>
        <dbReference type="PROSITE" id="PS50994"/>
    </source>
</evidence>
<dbReference type="Gene3D" id="3.30.420.10">
    <property type="entry name" value="Ribonuclease H-like superfamily/Ribonuclease H"/>
    <property type="match status" value="1"/>
</dbReference>
<dbReference type="InterPro" id="IPR012337">
    <property type="entry name" value="RNaseH-like_sf"/>
</dbReference>